<comment type="caution">
    <text evidence="1">The sequence shown here is derived from an EMBL/GenBank/DDBJ whole genome shotgun (WGS) entry which is preliminary data.</text>
</comment>
<gene>
    <name evidence="1" type="ORF">IC617_03030</name>
</gene>
<accession>A0A8J6QIB1</accession>
<protein>
    <submittedName>
        <fullName evidence="1">Uncharacterized protein</fullName>
    </submittedName>
</protein>
<organism evidence="1 2">
    <name type="scientific">Neiella litorisoli</name>
    <dbReference type="NCBI Taxonomy" id="2771431"/>
    <lineage>
        <taxon>Bacteria</taxon>
        <taxon>Pseudomonadati</taxon>
        <taxon>Pseudomonadota</taxon>
        <taxon>Gammaproteobacteria</taxon>
        <taxon>Alteromonadales</taxon>
        <taxon>Echinimonadaceae</taxon>
        <taxon>Neiella</taxon>
    </lineage>
</organism>
<dbReference type="RefSeq" id="WP_191143503.1">
    <property type="nucleotide sequence ID" value="NZ_JACXAF010000003.1"/>
</dbReference>
<evidence type="ECO:0000313" key="2">
    <source>
        <dbReference type="Proteomes" id="UP000638014"/>
    </source>
</evidence>
<name>A0A8J6QIB1_9GAMM</name>
<reference evidence="1" key="1">
    <citation type="submission" date="2020-09" db="EMBL/GenBank/DDBJ databases">
        <title>A novel bacterium of genus Neiella, isolated from South China Sea.</title>
        <authorList>
            <person name="Huang H."/>
            <person name="Mo K."/>
            <person name="Hu Y."/>
        </authorList>
    </citation>
    <scope>NUCLEOTIDE SEQUENCE</scope>
    <source>
        <strain evidence="1">HB171785</strain>
    </source>
</reference>
<evidence type="ECO:0000313" key="1">
    <source>
        <dbReference type="EMBL" id="MBD1388391.1"/>
    </source>
</evidence>
<sequence>MKQLRELTIIEPVTKQQEVIKRAFMLYTEPVDVTGDELNALVVLLNLSLSKPVCNDYLDVKRAKSYFEHESFFEIALGELVWAHTHNLKYPDSRVYGQRIIAEHTDPLELGWAHNSGYYRHTIWLFNTFLWEGRETSLMVEVLQGARAWLRALKKLGLNNDRLEKLTETVRESIRIPSYPDEVNPYSPQVQFPYQQGYVSVTPVVSHAQQVQAERASRMQTDHRFVSSELPHPASVGNLSACIGGNHRLLFSPLQAEHKPQHSLLQSRKNTVKYFDDYQLTNRRICNVLAHLCGYEPAITRQDYQRARKSQVKVLRKHLALWLLPMIELRDQYEETTVDAEELTPIAKAFIQLPTDEITRLGKALSQQAHLTLQNNKYSKRFAFHGRLIQPIRTQINWILKQFQKTLSTELPSTEQYIYLTEMRAEDCNAQSSPFVVGLPSLTAFWGFMHQFERGMRASLKESEELSFISFALVVRSERLFNAANLAEPKSVAKKRVVSAAKRPTTRCNWRSDLEFDLVIKVRTNIDLATRYQSLQANLPLTLAGGTVFPPELKKNTLWLRSFSCRSELFFLLKGIDCSASWVYPAGFHTDSFYELLNELEQDESFIATASGYQHMHTPCERSGSVASMHAYADNLLGIAKAFNPIEVRLLGQSHFFSSAFWRMSSSHESILIEKDQD</sequence>
<dbReference type="EMBL" id="JACXAF010000003">
    <property type="protein sequence ID" value="MBD1388391.1"/>
    <property type="molecule type" value="Genomic_DNA"/>
</dbReference>
<keyword evidence="2" id="KW-1185">Reference proteome</keyword>
<dbReference type="InterPro" id="IPR013398">
    <property type="entry name" value="CRISPR-assoc_prot_Csy2"/>
</dbReference>
<dbReference type="AlphaFoldDB" id="A0A8J6QIB1"/>
<dbReference type="Pfam" id="PF09614">
    <property type="entry name" value="Cas_Csy2"/>
    <property type="match status" value="1"/>
</dbReference>
<dbReference type="Proteomes" id="UP000638014">
    <property type="component" value="Unassembled WGS sequence"/>
</dbReference>
<proteinExistence type="predicted"/>